<keyword evidence="3" id="KW-1185">Reference proteome</keyword>
<evidence type="ECO:0000313" key="4">
    <source>
        <dbReference type="RefSeq" id="XP_022254571.1"/>
    </source>
</evidence>
<dbReference type="GeneID" id="106470264"/>
<dbReference type="Proteomes" id="UP000694941">
    <property type="component" value="Unplaced"/>
</dbReference>
<dbReference type="PANTHER" id="PTHR14972:SF8">
    <property type="entry name" value="GLUCOCORTICOID-INDUCED TRANSCRIPT 1 PROTEIN-LIKE ISOFORM X1"/>
    <property type="match status" value="1"/>
</dbReference>
<evidence type="ECO:0000256" key="2">
    <source>
        <dbReference type="SAM" id="MobiDB-lite"/>
    </source>
</evidence>
<reference evidence="4" key="1">
    <citation type="submission" date="2025-08" db="UniProtKB">
        <authorList>
            <consortium name="RefSeq"/>
        </authorList>
    </citation>
    <scope>IDENTIFICATION</scope>
    <source>
        <tissue evidence="4">Muscle</tissue>
    </source>
</reference>
<feature type="compositionally biased region" description="Polar residues" evidence="2">
    <location>
        <begin position="396"/>
        <end position="410"/>
    </location>
</feature>
<dbReference type="Pfam" id="PF15388">
    <property type="entry name" value="FAM117"/>
    <property type="match status" value="2"/>
</dbReference>
<feature type="compositionally biased region" description="Polar residues" evidence="2">
    <location>
        <begin position="63"/>
        <end position="72"/>
    </location>
</feature>
<dbReference type="RefSeq" id="XP_022254571.1">
    <property type="nucleotide sequence ID" value="XM_022398863.1"/>
</dbReference>
<sequence length="526" mass="58532">MLTKYKELRKKKNDFVLYVPVLHKLQLELKTFIKTLLSAIGQLKFYHYKMSEQTPQRVRRTGSPVSPGSTKQCPLKATMPVSMMRQINSPTRFSNKMSSSSHSPTCNTNRTSEGTRLMSRQSPDLSLRLGLSVDRRSPGSPGYKADKTSSVNFKPITSAPCIRRTASLDTIYLAGQWPRDLHYHSYYVRHVMDRATQTDEWEETEKIKKGPQKKSPGNNGDQLEMKYFRHRLQRTNKSGHGQGNYSSLQRLSPFQGDHSAISLSTAASSNNGSVCLSLPSTATLPLNNSPYQHLYSIPTYNVSHERSQTGPIPIPHIPKTPIPRILSSVEGLNQEIERLVLKGISGNDSVDMEIERELEPPPDGHRAPIADLFKSTTVTTTRNVDTQTPSGREESCSGSGANSYSQSVSPTVPFLGQMDSSQPASREGSKSASPDLDWSTKLGTSPRINKFLAREPPDGCERVKIVDERRNTSAIMEPQRYGPYKPSEKFVLLPSQSSAFYPLYKTYVSPSTSDSALQKLTSSTLP</sequence>
<accession>A0ABM1TFB5</accession>
<keyword evidence="1" id="KW-0597">Phosphoprotein</keyword>
<dbReference type="InterPro" id="IPR026642">
    <property type="entry name" value="Glcci1/FAM117"/>
</dbReference>
<organism evidence="3 4">
    <name type="scientific">Limulus polyphemus</name>
    <name type="common">Atlantic horseshoe crab</name>
    <dbReference type="NCBI Taxonomy" id="6850"/>
    <lineage>
        <taxon>Eukaryota</taxon>
        <taxon>Metazoa</taxon>
        <taxon>Ecdysozoa</taxon>
        <taxon>Arthropoda</taxon>
        <taxon>Chelicerata</taxon>
        <taxon>Merostomata</taxon>
        <taxon>Xiphosura</taxon>
        <taxon>Limulidae</taxon>
        <taxon>Limulus</taxon>
    </lineage>
</organism>
<feature type="compositionally biased region" description="Basic and acidic residues" evidence="2">
    <location>
        <begin position="357"/>
        <end position="368"/>
    </location>
</feature>
<feature type="region of interest" description="Disordered" evidence="2">
    <location>
        <begin position="357"/>
        <end position="442"/>
    </location>
</feature>
<feature type="region of interest" description="Disordered" evidence="2">
    <location>
        <begin position="53"/>
        <end position="74"/>
    </location>
</feature>
<proteinExistence type="predicted"/>
<feature type="region of interest" description="Disordered" evidence="2">
    <location>
        <begin position="202"/>
        <end position="222"/>
    </location>
</feature>
<feature type="region of interest" description="Disordered" evidence="2">
    <location>
        <begin position="91"/>
        <end position="126"/>
    </location>
</feature>
<protein>
    <submittedName>
        <fullName evidence="4">Glucocorticoid-induced transcript 1 protein-like isoform X1</fullName>
    </submittedName>
</protein>
<evidence type="ECO:0000313" key="3">
    <source>
        <dbReference type="Proteomes" id="UP000694941"/>
    </source>
</evidence>
<dbReference type="PANTHER" id="PTHR14972">
    <property type="entry name" value="AGAP011572-PA"/>
    <property type="match status" value="1"/>
</dbReference>
<name>A0ABM1TFB5_LIMPO</name>
<feature type="compositionally biased region" description="Polar residues" evidence="2">
    <location>
        <begin position="91"/>
        <end position="124"/>
    </location>
</feature>
<gene>
    <name evidence="4" type="primary">LOC106470264</name>
</gene>
<evidence type="ECO:0000256" key="1">
    <source>
        <dbReference type="ARBA" id="ARBA00022553"/>
    </source>
</evidence>
<feature type="compositionally biased region" description="Low complexity" evidence="2">
    <location>
        <begin position="376"/>
        <end position="388"/>
    </location>
</feature>